<feature type="domain" description="Polysaccharide biosynthesis protein CapD-like" evidence="3">
    <location>
        <begin position="284"/>
        <end position="574"/>
    </location>
</feature>
<comment type="similarity">
    <text evidence="1">Belongs to the polysaccharide synthase family.</text>
</comment>
<proteinExistence type="inferred from homology"/>
<dbReference type="Pfam" id="PF13727">
    <property type="entry name" value="CoA_binding_3"/>
    <property type="match status" value="1"/>
</dbReference>
<keyword evidence="2" id="KW-1133">Transmembrane helix</keyword>
<dbReference type="EMBL" id="FNVD01000015">
    <property type="protein sequence ID" value="SEG19683.1"/>
    <property type="molecule type" value="Genomic_DNA"/>
</dbReference>
<feature type="transmembrane region" description="Helical" evidence="2">
    <location>
        <begin position="81"/>
        <end position="105"/>
    </location>
</feature>
<name>A0A1H5Y6R8_9RHOB</name>
<dbReference type="Proteomes" id="UP000236742">
    <property type="component" value="Unassembled WGS sequence"/>
</dbReference>
<dbReference type="InterPro" id="IPR036291">
    <property type="entry name" value="NAD(P)-bd_dom_sf"/>
</dbReference>
<dbReference type="SUPFAM" id="SSF53335">
    <property type="entry name" value="S-adenosyl-L-methionine-dependent methyltransferases"/>
    <property type="match status" value="1"/>
</dbReference>
<evidence type="ECO:0000313" key="5">
    <source>
        <dbReference type="Proteomes" id="UP000236742"/>
    </source>
</evidence>
<dbReference type="SUPFAM" id="SSF51735">
    <property type="entry name" value="NAD(P)-binding Rossmann-fold domains"/>
    <property type="match status" value="1"/>
</dbReference>
<sequence length="624" mass="67042">MLNLIRGLSRRQKGYVLLILDLLLIPVGLLFTYAVQGIGGSPLRALEAASAVLPYLLLIGASVSIWLGLPSIRLNAYEGRAITLTAILSLVLAAGSAGLSGLVPLPLVPGTHVVFGIIYFLLVVSSRVVLYQIVTALYRRAQPRRRVLIYGAGTTGTQLAQALRAHESIDPVAFVDDNRSLQGLFLAGLPVFSPARITEIVREKAVDRVLLAMPSLSHPRQAQIARQLQELGIEVQALPSFAQLIGEEPLLDKLTPVAPQRLLGRASCDLDLGDACDQYAGRTVMISGAGGTIGAELCRQVLSCRPHRLVLYELSEHALYTVHQELELLTEGTGVDLVPVLGSVADDRQVRKVVADHGVQVVLHAAAYKHVPLVEANPLPGLSNNVLGTQVLARAAADAGVERFILISSDKAVRPANMMGASKRLAELVVQDLAARKPGTIFAMVRFGNVLGSSGSVVPLFQDQISRGGPVTVTHPEVKRYFMTIREAVNLVLKAGAEAKGGEVFVLDMGEPVPIIRLARQVIESAGYTVRDADNPDGDIEIVITGLRPGEKLQEELSLSDERIVTRHPKIFWVREAGLSEIEVASMLRALNEALEANDVAAARAVVGRWVEGFAQVEAARQSL</sequence>
<keyword evidence="5" id="KW-1185">Reference proteome</keyword>
<protein>
    <submittedName>
        <fullName evidence="4">NDP-sugar epimerase, includes UDP-GlcNAc-inverting 4,6-dehydratase FlaA1 and capsular polysaccharide biosynthesis protein EpsC</fullName>
    </submittedName>
</protein>
<dbReference type="RefSeq" id="WP_104008878.1">
    <property type="nucleotide sequence ID" value="NZ_FNVD01000015.1"/>
</dbReference>
<dbReference type="OrthoDB" id="9803111at2"/>
<gene>
    <name evidence="4" type="ORF">SAMN05421751_11520</name>
</gene>
<accession>A0A1H5Y6R8</accession>
<dbReference type="PANTHER" id="PTHR43318:SF1">
    <property type="entry name" value="POLYSACCHARIDE BIOSYNTHESIS PROTEIN EPSC-RELATED"/>
    <property type="match status" value="1"/>
</dbReference>
<evidence type="ECO:0000259" key="3">
    <source>
        <dbReference type="Pfam" id="PF02719"/>
    </source>
</evidence>
<dbReference type="Pfam" id="PF02719">
    <property type="entry name" value="Polysacc_synt_2"/>
    <property type="match status" value="1"/>
</dbReference>
<dbReference type="InterPro" id="IPR003869">
    <property type="entry name" value="Polysac_CapD-like"/>
</dbReference>
<feature type="transmembrane region" description="Helical" evidence="2">
    <location>
        <begin position="15"/>
        <end position="36"/>
    </location>
</feature>
<evidence type="ECO:0000256" key="2">
    <source>
        <dbReference type="SAM" id="Phobius"/>
    </source>
</evidence>
<dbReference type="CDD" id="cd05237">
    <property type="entry name" value="UDP_invert_4-6DH_SDR_e"/>
    <property type="match status" value="1"/>
</dbReference>
<dbReference type="Gene3D" id="3.40.50.720">
    <property type="entry name" value="NAD(P)-binding Rossmann-like Domain"/>
    <property type="match status" value="2"/>
</dbReference>
<keyword evidence="2" id="KW-0812">Transmembrane</keyword>
<feature type="transmembrane region" description="Helical" evidence="2">
    <location>
        <begin position="48"/>
        <end position="69"/>
    </location>
</feature>
<organism evidence="4 5">
    <name type="scientific">Jhaorihella thermophila</name>
    <dbReference type="NCBI Taxonomy" id="488547"/>
    <lineage>
        <taxon>Bacteria</taxon>
        <taxon>Pseudomonadati</taxon>
        <taxon>Pseudomonadota</taxon>
        <taxon>Alphaproteobacteria</taxon>
        <taxon>Rhodobacterales</taxon>
        <taxon>Paracoccaceae</taxon>
        <taxon>Jhaorihella</taxon>
    </lineage>
</organism>
<keyword evidence="2" id="KW-0472">Membrane</keyword>
<reference evidence="4 5" key="1">
    <citation type="submission" date="2016-10" db="EMBL/GenBank/DDBJ databases">
        <authorList>
            <person name="de Groot N.N."/>
        </authorList>
    </citation>
    <scope>NUCLEOTIDE SEQUENCE [LARGE SCALE GENOMIC DNA]</scope>
    <source>
        <strain evidence="4 5">DSM 23413</strain>
    </source>
</reference>
<dbReference type="InterPro" id="IPR051203">
    <property type="entry name" value="Polysaccharide_Synthase-Rel"/>
</dbReference>
<dbReference type="InterPro" id="IPR029063">
    <property type="entry name" value="SAM-dependent_MTases_sf"/>
</dbReference>
<dbReference type="PANTHER" id="PTHR43318">
    <property type="entry name" value="UDP-N-ACETYLGLUCOSAMINE 4,6-DEHYDRATASE"/>
    <property type="match status" value="1"/>
</dbReference>
<evidence type="ECO:0000256" key="1">
    <source>
        <dbReference type="ARBA" id="ARBA00007430"/>
    </source>
</evidence>
<feature type="transmembrane region" description="Helical" evidence="2">
    <location>
        <begin position="117"/>
        <end position="138"/>
    </location>
</feature>
<evidence type="ECO:0000313" key="4">
    <source>
        <dbReference type="EMBL" id="SEG19683.1"/>
    </source>
</evidence>
<dbReference type="AlphaFoldDB" id="A0A1H5Y6R8"/>